<dbReference type="RefSeq" id="WP_115480744.1">
    <property type="nucleotide sequence ID" value="NZ_QRCT01000012.1"/>
</dbReference>
<sequence length="282" mass="32300">MSEIKNMFRISLYQMKQWTSHPKTYAVLISMFIFMHSKVWPVDNFIKMVNVKATPFIFPFFFSDQFLLMLMMLGIVVLFCDAPFFDKTQLFIAVRCGKKVWACGQVIYLFLASIIYFIIIYMMSIIMLLPNIVLENNWGKIWNTLSQTDAVVTAEIYLAFPYKIIVDYTPVEAVLIVFILGVLVSLFLGLLLFFINIYINKAVSISIAMGFILITTRVAFLPPIVKYFSPVSWMSLNLISKTAFGNELSVDKVIGILVIMIIILVILCVNGVNKRDLDIQNV</sequence>
<feature type="transmembrane region" description="Helical" evidence="1">
    <location>
        <begin position="106"/>
        <end position="129"/>
    </location>
</feature>
<dbReference type="OrthoDB" id="2846816at2"/>
<proteinExistence type="predicted"/>
<dbReference type="Proteomes" id="UP000255036">
    <property type="component" value="Unassembled WGS sequence"/>
</dbReference>
<feature type="transmembrane region" description="Helical" evidence="1">
    <location>
        <begin position="65"/>
        <end position="85"/>
    </location>
</feature>
<evidence type="ECO:0000256" key="1">
    <source>
        <dbReference type="SAM" id="Phobius"/>
    </source>
</evidence>
<keyword evidence="3" id="KW-1185">Reference proteome</keyword>
<evidence type="ECO:0000313" key="2">
    <source>
        <dbReference type="EMBL" id="RDU24511.1"/>
    </source>
</evidence>
<organism evidence="2 3">
    <name type="scientific">Anaerosacchariphilus polymeriproducens</name>
    <dbReference type="NCBI Taxonomy" id="1812858"/>
    <lineage>
        <taxon>Bacteria</taxon>
        <taxon>Bacillati</taxon>
        <taxon>Bacillota</taxon>
        <taxon>Clostridia</taxon>
        <taxon>Lachnospirales</taxon>
        <taxon>Lachnospiraceae</taxon>
        <taxon>Anaerosacchariphilus</taxon>
    </lineage>
</organism>
<feature type="transmembrane region" description="Helical" evidence="1">
    <location>
        <begin position="253"/>
        <end position="272"/>
    </location>
</feature>
<accession>A0A371AY66</accession>
<gene>
    <name evidence="2" type="ORF">DWV06_03340</name>
</gene>
<dbReference type="EMBL" id="QRCT01000012">
    <property type="protein sequence ID" value="RDU24511.1"/>
    <property type="molecule type" value="Genomic_DNA"/>
</dbReference>
<dbReference type="AlphaFoldDB" id="A0A371AY66"/>
<keyword evidence="1" id="KW-0472">Membrane</keyword>
<protein>
    <submittedName>
        <fullName evidence="2">Uncharacterized protein</fullName>
    </submittedName>
</protein>
<name>A0A371AY66_9FIRM</name>
<keyword evidence="1" id="KW-1133">Transmembrane helix</keyword>
<reference evidence="2 3" key="1">
    <citation type="submission" date="2018-07" db="EMBL/GenBank/DDBJ databases">
        <title>Anaerosacharophilus polymeroproducens gen. nov. sp. nov., an anaerobic bacterium isolated from salt field.</title>
        <authorList>
            <person name="Kim W."/>
            <person name="Yang S.-H."/>
            <person name="Oh J."/>
            <person name="Lee J.-H."/>
            <person name="Kwon K.K."/>
        </authorList>
    </citation>
    <scope>NUCLEOTIDE SEQUENCE [LARGE SCALE GENOMIC DNA]</scope>
    <source>
        <strain evidence="2 3">MCWD5</strain>
    </source>
</reference>
<feature type="transmembrane region" description="Helical" evidence="1">
    <location>
        <begin position="173"/>
        <end position="195"/>
    </location>
</feature>
<keyword evidence="1" id="KW-0812">Transmembrane</keyword>
<comment type="caution">
    <text evidence="2">The sequence shown here is derived from an EMBL/GenBank/DDBJ whole genome shotgun (WGS) entry which is preliminary data.</text>
</comment>
<feature type="transmembrane region" description="Helical" evidence="1">
    <location>
        <begin position="202"/>
        <end position="225"/>
    </location>
</feature>
<evidence type="ECO:0000313" key="3">
    <source>
        <dbReference type="Proteomes" id="UP000255036"/>
    </source>
</evidence>